<dbReference type="Proteomes" id="UP000178873">
    <property type="component" value="Unassembled WGS sequence"/>
</dbReference>
<evidence type="ECO:0000313" key="1">
    <source>
        <dbReference type="EMBL" id="OHA17929.1"/>
    </source>
</evidence>
<reference evidence="1 2" key="1">
    <citation type="journal article" date="2016" name="Nat. Commun.">
        <title>Thousands of microbial genomes shed light on interconnected biogeochemical processes in an aquifer system.</title>
        <authorList>
            <person name="Anantharaman K."/>
            <person name="Brown C.T."/>
            <person name="Hug L.A."/>
            <person name="Sharon I."/>
            <person name="Castelle C.J."/>
            <person name="Probst A.J."/>
            <person name="Thomas B.C."/>
            <person name="Singh A."/>
            <person name="Wilkins M.J."/>
            <person name="Karaoz U."/>
            <person name="Brodie E.L."/>
            <person name="Williams K.H."/>
            <person name="Hubbard S.S."/>
            <person name="Banfield J.F."/>
        </authorList>
    </citation>
    <scope>NUCLEOTIDE SEQUENCE [LARGE SCALE GENOMIC DNA]</scope>
</reference>
<comment type="caution">
    <text evidence="1">The sequence shown here is derived from an EMBL/GenBank/DDBJ whole genome shotgun (WGS) entry which is preliminary data.</text>
</comment>
<evidence type="ECO:0000313" key="2">
    <source>
        <dbReference type="Proteomes" id="UP000178873"/>
    </source>
</evidence>
<dbReference type="EMBL" id="MHRF01000010">
    <property type="protein sequence ID" value="OHA17929.1"/>
    <property type="molecule type" value="Genomic_DNA"/>
</dbReference>
<name>A0A1G2M4A0_9BACT</name>
<accession>A0A1G2M4A0</accession>
<proteinExistence type="predicted"/>
<dbReference type="AlphaFoldDB" id="A0A1G2M4A0"/>
<gene>
    <name evidence="1" type="ORF">A2664_01065</name>
</gene>
<protein>
    <submittedName>
        <fullName evidence="1">Uncharacterized protein</fullName>
    </submittedName>
</protein>
<organism evidence="1 2">
    <name type="scientific">Candidatus Taylorbacteria bacterium RIFCSPHIGHO2_01_FULL_46_22b</name>
    <dbReference type="NCBI Taxonomy" id="1802301"/>
    <lineage>
        <taxon>Bacteria</taxon>
        <taxon>Candidatus Tayloriibacteriota</taxon>
    </lineage>
</organism>
<sequence>MTPCGSIMTPLADNGLKSPPLADVQSILTVAFRALSFISSHEGVGLVSVTGWFGISGGTTTTDVSIGFCVGMTAVVFGGGDCLLVDAVFAGITCACVDVLTTVVFDAVVVLETGSWSICVEIGTSQSPTETISPINIFLSDMRIESMSLLYRDISIAAAVGFCYHVVHLSMYTSRD</sequence>